<protein>
    <submittedName>
        <fullName evidence="1">Starch-binding associating with outer membrane</fullName>
    </submittedName>
</protein>
<dbReference type="AlphaFoldDB" id="A0A1I5SUW0"/>
<name>A0A1I5SUW0_9BACT</name>
<keyword evidence="2" id="KW-1185">Reference proteome</keyword>
<dbReference type="Gene3D" id="1.25.40.390">
    <property type="match status" value="1"/>
</dbReference>
<evidence type="ECO:0000313" key="1">
    <source>
        <dbReference type="EMBL" id="SFP74036.1"/>
    </source>
</evidence>
<dbReference type="SUPFAM" id="SSF48452">
    <property type="entry name" value="TPR-like"/>
    <property type="match status" value="1"/>
</dbReference>
<accession>A0A1I5SUW0</accession>
<organism evidence="1 2">
    <name type="scientific">Parafilimonas terrae</name>
    <dbReference type="NCBI Taxonomy" id="1465490"/>
    <lineage>
        <taxon>Bacteria</taxon>
        <taxon>Pseudomonadati</taxon>
        <taxon>Bacteroidota</taxon>
        <taxon>Chitinophagia</taxon>
        <taxon>Chitinophagales</taxon>
        <taxon>Chitinophagaceae</taxon>
        <taxon>Parafilimonas</taxon>
    </lineage>
</organism>
<dbReference type="InterPro" id="IPR011990">
    <property type="entry name" value="TPR-like_helical_dom_sf"/>
</dbReference>
<dbReference type="PROSITE" id="PS51257">
    <property type="entry name" value="PROKAR_LIPOPROTEIN"/>
    <property type="match status" value="1"/>
</dbReference>
<dbReference type="STRING" id="1465490.SAMN05444277_101938"/>
<sequence length="567" mass="63113">MNKLLLIIITLAVFAGCKKQDFVDANIDPTVVYSVPPENQFLNGSKTIFANDFEAYYEVYRNIMPWLQLNTPLNGNAKNFTEASNPFSRYDNLFGRGGGAYLYDVNVLISKLPDGVKKDSYAQLGAIARILLDFEYFYVSDIYGSIAYTHAFEGRYNSVYTVPFDNQQTIFSGIDADLKNAIAEIKNAPAGQFDIGNYDQFYYGDVSKWVKAANALRLRIAMRLLKKDQSTAESIIKEVLASPSSELMNANDDSWTFKASSSLTSGGNFNPDQLRAAKGMVDFMLKTNDPRTRIFFTKNSYSKENFDLAKAQGLLSNSAVFIDQRYVGSYASPDSSSNTKITNQYYRTRTIAKGSSNLVLDTLSNINPRMFQTAFNGGNGIQYFPLITNADFLFMRAEIAARGIVPGNVEDLYTAGVAASLNYYGEMAVSHQVLDYYLETDAGTQVAAPTQSEITDYLAQPDVKFNPAKALDQIASQSFLNSFKEWNEAWALVKRTGLPNNSTVLKLENLYYNGELLAIPRRAPRTIPNTGDINYQNVTDAYNEMAQDPNYGSGPGDISGRVWWDAP</sequence>
<reference evidence="1 2" key="1">
    <citation type="submission" date="2016-10" db="EMBL/GenBank/DDBJ databases">
        <authorList>
            <person name="de Groot N.N."/>
        </authorList>
    </citation>
    <scope>NUCLEOTIDE SEQUENCE [LARGE SCALE GENOMIC DNA]</scope>
    <source>
        <strain evidence="1 2">DSM 28286</strain>
    </source>
</reference>
<dbReference type="RefSeq" id="WP_177191806.1">
    <property type="nucleotide sequence ID" value="NZ_FOXQ01000001.1"/>
</dbReference>
<dbReference type="InterPro" id="IPR041662">
    <property type="entry name" value="SusD-like_2"/>
</dbReference>
<dbReference type="Proteomes" id="UP000199031">
    <property type="component" value="Unassembled WGS sequence"/>
</dbReference>
<dbReference type="EMBL" id="FOXQ01000001">
    <property type="protein sequence ID" value="SFP74036.1"/>
    <property type="molecule type" value="Genomic_DNA"/>
</dbReference>
<dbReference type="Pfam" id="PF12771">
    <property type="entry name" value="SusD-like_2"/>
    <property type="match status" value="1"/>
</dbReference>
<proteinExistence type="predicted"/>
<evidence type="ECO:0000313" key="2">
    <source>
        <dbReference type="Proteomes" id="UP000199031"/>
    </source>
</evidence>
<gene>
    <name evidence="1" type="ORF">SAMN05444277_101938</name>
</gene>